<dbReference type="EMBL" id="ADNU01000037">
    <property type="protein sequence ID" value="EFG47428.1"/>
    <property type="molecule type" value="Genomic_DNA"/>
</dbReference>
<dbReference type="AlphaFoldDB" id="D4YMW3"/>
<dbReference type="Pfam" id="PF00392">
    <property type="entry name" value="GntR"/>
    <property type="match status" value="1"/>
</dbReference>
<dbReference type="Pfam" id="PF07729">
    <property type="entry name" value="FCD"/>
    <property type="match status" value="1"/>
</dbReference>
<dbReference type="InterPro" id="IPR000524">
    <property type="entry name" value="Tscrpt_reg_HTH_GntR"/>
</dbReference>
<dbReference type="Gene3D" id="1.20.120.530">
    <property type="entry name" value="GntR ligand-binding domain-like"/>
    <property type="match status" value="1"/>
</dbReference>
<dbReference type="SMART" id="SM00895">
    <property type="entry name" value="FCD"/>
    <property type="match status" value="1"/>
</dbReference>
<dbReference type="OrthoDB" id="8680240at2"/>
<keyword evidence="2" id="KW-0238">DNA-binding</keyword>
<dbReference type="eggNOG" id="COG1802">
    <property type="taxonomic scope" value="Bacteria"/>
</dbReference>
<dbReference type="GO" id="GO:0003677">
    <property type="term" value="F:DNA binding"/>
    <property type="evidence" value="ECO:0007669"/>
    <property type="project" value="UniProtKB-KW"/>
</dbReference>
<dbReference type="RefSeq" id="WP_005883912.1">
    <property type="nucleotide sequence ID" value="NZ_ADNU01000037.1"/>
</dbReference>
<dbReference type="InterPro" id="IPR036388">
    <property type="entry name" value="WH-like_DNA-bd_sf"/>
</dbReference>
<evidence type="ECO:0000259" key="4">
    <source>
        <dbReference type="PROSITE" id="PS50949"/>
    </source>
</evidence>
<evidence type="ECO:0000256" key="1">
    <source>
        <dbReference type="ARBA" id="ARBA00023015"/>
    </source>
</evidence>
<dbReference type="STRING" id="585530.HMPREF0183_1220"/>
<evidence type="ECO:0000256" key="2">
    <source>
        <dbReference type="ARBA" id="ARBA00023125"/>
    </source>
</evidence>
<dbReference type="SUPFAM" id="SSF48008">
    <property type="entry name" value="GntR ligand-binding domain-like"/>
    <property type="match status" value="1"/>
</dbReference>
<keyword evidence="3" id="KW-0804">Transcription</keyword>
<keyword evidence="6" id="KW-1185">Reference proteome</keyword>
<organism evidence="5 6">
    <name type="scientific">Brevibacterium mcbrellneri ATCC 49030</name>
    <dbReference type="NCBI Taxonomy" id="585530"/>
    <lineage>
        <taxon>Bacteria</taxon>
        <taxon>Bacillati</taxon>
        <taxon>Actinomycetota</taxon>
        <taxon>Actinomycetes</taxon>
        <taxon>Micrococcales</taxon>
        <taxon>Brevibacteriaceae</taxon>
        <taxon>Brevibacterium</taxon>
    </lineage>
</organism>
<protein>
    <submittedName>
        <fullName evidence="5">Transcriptional regulator, GntR family</fullName>
    </submittedName>
</protein>
<keyword evidence="1" id="KW-0805">Transcription regulation</keyword>
<name>D4YMW3_9MICO</name>
<accession>D4YMW3</accession>
<dbReference type="GO" id="GO:0003700">
    <property type="term" value="F:DNA-binding transcription factor activity"/>
    <property type="evidence" value="ECO:0007669"/>
    <property type="project" value="InterPro"/>
</dbReference>
<dbReference type="PANTHER" id="PTHR43537">
    <property type="entry name" value="TRANSCRIPTIONAL REGULATOR, GNTR FAMILY"/>
    <property type="match status" value="1"/>
</dbReference>
<dbReference type="SUPFAM" id="SSF46785">
    <property type="entry name" value="Winged helix' DNA-binding domain"/>
    <property type="match status" value="1"/>
</dbReference>
<dbReference type="PROSITE" id="PS50949">
    <property type="entry name" value="HTH_GNTR"/>
    <property type="match status" value="1"/>
</dbReference>
<sequence length="225" mass="25087">MSMANDAYARISEHIESCKLQPGAELTESTLIEIAGTGRTPMREAVLRLTRDCWLETGRSRGVRVPDISVDDQLARLEVRRNLETLAVELATVRASDDQLAEVSLLVSTLKQVPDQSAYQIALRQCHELIGQLSNNTYLASALVPLQGLSRRFWLISTRDLDEDFSQARVLYVPSLEAVVKRDAQAARESILHLHSHLVESALTWARTRASQSEAEPPSPLPYTK</sequence>
<dbReference type="PANTHER" id="PTHR43537:SF5">
    <property type="entry name" value="UXU OPERON TRANSCRIPTIONAL REGULATOR"/>
    <property type="match status" value="1"/>
</dbReference>
<comment type="caution">
    <text evidence="5">The sequence shown here is derived from an EMBL/GenBank/DDBJ whole genome shotgun (WGS) entry which is preliminary data.</text>
</comment>
<reference evidence="5 6" key="1">
    <citation type="submission" date="2010-04" db="EMBL/GenBank/DDBJ databases">
        <authorList>
            <person name="Qin X."/>
            <person name="Bachman B."/>
            <person name="Battles P."/>
            <person name="Bell A."/>
            <person name="Bess C."/>
            <person name="Bickham C."/>
            <person name="Chaboub L."/>
            <person name="Chen D."/>
            <person name="Coyle M."/>
            <person name="Deiros D.R."/>
            <person name="Dinh H."/>
            <person name="Forbes L."/>
            <person name="Fowler G."/>
            <person name="Francisco L."/>
            <person name="Fu Q."/>
            <person name="Gubbala S."/>
            <person name="Hale W."/>
            <person name="Han Y."/>
            <person name="Hemphill L."/>
            <person name="Highlander S.K."/>
            <person name="Hirani K."/>
            <person name="Hogues M."/>
            <person name="Jackson L."/>
            <person name="Jakkamsetti A."/>
            <person name="Javaid M."/>
            <person name="Jiang H."/>
            <person name="Korchina V."/>
            <person name="Kovar C."/>
            <person name="Lara F."/>
            <person name="Lee S."/>
            <person name="Mata R."/>
            <person name="Mathew T."/>
            <person name="Moen C."/>
            <person name="Morales K."/>
            <person name="Munidasa M."/>
            <person name="Nazareth L."/>
            <person name="Ngo R."/>
            <person name="Nguyen L."/>
            <person name="Okwuonu G."/>
            <person name="Ongeri F."/>
            <person name="Patil S."/>
            <person name="Petrosino J."/>
            <person name="Pham C."/>
            <person name="Pham P."/>
            <person name="Pu L.-L."/>
            <person name="Puazo M."/>
            <person name="Raj R."/>
            <person name="Reid J."/>
            <person name="Rouhana J."/>
            <person name="Saada N."/>
            <person name="Shang Y."/>
            <person name="Simmons D."/>
            <person name="Thornton R."/>
            <person name="Warren J."/>
            <person name="Weissenberger G."/>
            <person name="Zhang J."/>
            <person name="Zhang L."/>
            <person name="Zhou C."/>
            <person name="Zhu D."/>
            <person name="Muzny D."/>
            <person name="Worley K."/>
            <person name="Gibbs R."/>
        </authorList>
    </citation>
    <scope>NUCLEOTIDE SEQUENCE [LARGE SCALE GENOMIC DNA]</scope>
    <source>
        <strain evidence="5 6">ATCC 49030</strain>
    </source>
</reference>
<dbReference type="InterPro" id="IPR036390">
    <property type="entry name" value="WH_DNA-bd_sf"/>
</dbReference>
<dbReference type="SMART" id="SM00345">
    <property type="entry name" value="HTH_GNTR"/>
    <property type="match status" value="1"/>
</dbReference>
<evidence type="ECO:0000313" key="5">
    <source>
        <dbReference type="EMBL" id="EFG47428.1"/>
    </source>
</evidence>
<feature type="domain" description="HTH gntR-type" evidence="4">
    <location>
        <begin position="1"/>
        <end position="68"/>
    </location>
</feature>
<evidence type="ECO:0000313" key="6">
    <source>
        <dbReference type="Proteomes" id="UP000005714"/>
    </source>
</evidence>
<dbReference type="InterPro" id="IPR011711">
    <property type="entry name" value="GntR_C"/>
</dbReference>
<proteinExistence type="predicted"/>
<dbReference type="Proteomes" id="UP000005714">
    <property type="component" value="Unassembled WGS sequence"/>
</dbReference>
<gene>
    <name evidence="5" type="ORF">HMPREF0183_1220</name>
</gene>
<dbReference type="Gene3D" id="1.10.10.10">
    <property type="entry name" value="Winged helix-like DNA-binding domain superfamily/Winged helix DNA-binding domain"/>
    <property type="match status" value="1"/>
</dbReference>
<evidence type="ECO:0000256" key="3">
    <source>
        <dbReference type="ARBA" id="ARBA00023163"/>
    </source>
</evidence>
<dbReference type="InterPro" id="IPR008920">
    <property type="entry name" value="TF_FadR/GntR_C"/>
</dbReference>